<comment type="similarity">
    <text evidence="2">Belongs to the polycystin family.</text>
</comment>
<evidence type="ECO:0000259" key="11">
    <source>
        <dbReference type="Pfam" id="PF20519"/>
    </source>
</evidence>
<feature type="transmembrane region" description="Helical" evidence="9">
    <location>
        <begin position="583"/>
        <end position="609"/>
    </location>
</feature>
<comment type="caution">
    <text evidence="12">The sequence shown here is derived from an EMBL/GenBank/DDBJ whole genome shotgun (WGS) entry which is preliminary data.</text>
</comment>
<sequence length="1000" mass="113623">MLAGEEMNSVEAQVQEQVLTMNSTQTRGLLGGHVDQPRVSSQSDVKHLLTHSDTDSTTTSSQGTSSVHSFVVSRKWVLPPWFRFVAWFLSFACASSCGYCTVHYSYQFQEGRFVLWLQSIFVTFLFCNFLIQPFGILMKAVGTAIVFRKDPTVLQHFPDRYEEDIEEIRLRSAFLSDEDEITRGTRARQRSRYLRFARPPQEKQLIAARKRTMKERKLSRLGAECAVLTLLLTLVLIIVFCCDRNSSFHLNTNLRALLATNDITARHQSFVDISKPEDMWQWLGSDLADLLFTNHSLNLGASIIIGNASRIKQVRVQKETCVARDRMPSWVMGDTCYPPYSAYTNDKKPMRVSNLTVPYTKVASTAETVLHGRLTHYGGSGYDILLPVTKQPFLDYLEKLKTAGWVDRQTRAVFIEFTVYNIPTHLYSSVTAFFEFSPSGQPWFLSYRYRSDRGYVVLTCELLFIFVYLCQLHFHIVTILQKKRKYFTQIWNILETLYLLFSMAYIVLYLFRYEIVETLHTELTQTFHSSFVSVAPLVFWDRLLRLVLSLLLFILLVKILKLFRYVKMFARFGNVYRRAARDIRAFAVFFFLLTIMYTNVGVALFQSVSLPFSDYWRGMMTVTAALTGSASFADFKDTMPYLGGVYLVAVTCTAGGVLYALMASILSFHLRDFRQDPILAMDIKEALCFLFNKSFCGSKANKEKEEDDSTSQDLSPEFALAEMEYQVEELLFKMSALCDGASPRHKPGLYYTPAESDNTGGVVSEEGDSGGVSMALAGVTDKIEDVNSLSRLLHLQGIGSGITDAHTYNRSQLEMDVLRQLQLSHGRDMGIGVWDNLRSVRVERPLSGDLNCSEGEVEMHGPEYNNPAFHSYEGAGSDDDDDSFISIPDESHVPFSTYRLTPSPPTKHKSEKSKRGKSGVKQSTSAEVYELAEHHQRPLSPQIAYHNDAYVSDVEVEVDIEYTESPPPRSRLRRKSRSGRNHGAYQNPAYQDDSVQQTPV</sequence>
<organism evidence="12 13">
    <name type="scientific">Bugula neritina</name>
    <name type="common">Brown bryozoan</name>
    <name type="synonym">Sertularia neritina</name>
    <dbReference type="NCBI Taxonomy" id="10212"/>
    <lineage>
        <taxon>Eukaryota</taxon>
        <taxon>Metazoa</taxon>
        <taxon>Spiralia</taxon>
        <taxon>Lophotrochozoa</taxon>
        <taxon>Bryozoa</taxon>
        <taxon>Gymnolaemata</taxon>
        <taxon>Cheilostomatida</taxon>
        <taxon>Flustrina</taxon>
        <taxon>Buguloidea</taxon>
        <taxon>Bugulidae</taxon>
        <taxon>Bugula</taxon>
    </lineage>
</organism>
<keyword evidence="3 9" id="KW-0812">Transmembrane</keyword>
<feature type="domain" description="Polycystin cation channel PKD1/PKD2" evidence="10">
    <location>
        <begin position="449"/>
        <end position="666"/>
    </location>
</feature>
<dbReference type="InterPro" id="IPR003915">
    <property type="entry name" value="PKD_2"/>
</dbReference>
<reference evidence="12" key="1">
    <citation type="submission" date="2020-06" db="EMBL/GenBank/DDBJ databases">
        <title>Draft genome of Bugula neritina, a colonial animal packing powerful symbionts and potential medicines.</title>
        <authorList>
            <person name="Rayko M."/>
        </authorList>
    </citation>
    <scope>NUCLEOTIDE SEQUENCE [LARGE SCALE GENOMIC DNA]</scope>
    <source>
        <strain evidence="12">Kwan_BN1</strain>
    </source>
</reference>
<feature type="transmembrane region" description="Helical" evidence="9">
    <location>
        <begin position="645"/>
        <end position="670"/>
    </location>
</feature>
<feature type="disulfide bond" evidence="7">
    <location>
        <begin position="321"/>
        <end position="336"/>
    </location>
</feature>
<dbReference type="GO" id="GO:0050982">
    <property type="term" value="P:detection of mechanical stimulus"/>
    <property type="evidence" value="ECO:0007669"/>
    <property type="project" value="TreeGrafter"/>
</dbReference>
<protein>
    <submittedName>
        <fullName evidence="12">PKD1L1</fullName>
    </submittedName>
</protein>
<dbReference type="GO" id="GO:0005509">
    <property type="term" value="F:calcium ion binding"/>
    <property type="evidence" value="ECO:0007669"/>
    <property type="project" value="InterPro"/>
</dbReference>
<evidence type="ECO:0000313" key="12">
    <source>
        <dbReference type="EMBL" id="KAF6035457.1"/>
    </source>
</evidence>
<keyword evidence="5 9" id="KW-0472">Membrane</keyword>
<evidence type="ECO:0000256" key="1">
    <source>
        <dbReference type="ARBA" id="ARBA00004141"/>
    </source>
</evidence>
<feature type="transmembrane region" description="Helical" evidence="9">
    <location>
        <begin position="84"/>
        <end position="107"/>
    </location>
</feature>
<dbReference type="EMBL" id="VXIV02000875">
    <property type="protein sequence ID" value="KAF6035457.1"/>
    <property type="molecule type" value="Genomic_DNA"/>
</dbReference>
<dbReference type="InterPro" id="IPR051223">
    <property type="entry name" value="Polycystin"/>
</dbReference>
<keyword evidence="4 9" id="KW-1133">Transmembrane helix</keyword>
<feature type="transmembrane region" description="Helical" evidence="9">
    <location>
        <begin position="543"/>
        <end position="563"/>
    </location>
</feature>
<evidence type="ECO:0000256" key="8">
    <source>
        <dbReference type="SAM" id="MobiDB-lite"/>
    </source>
</evidence>
<feature type="region of interest" description="Disordered" evidence="8">
    <location>
        <begin position="961"/>
        <end position="1000"/>
    </location>
</feature>
<evidence type="ECO:0000256" key="6">
    <source>
        <dbReference type="ARBA" id="ARBA00023180"/>
    </source>
</evidence>
<accession>A0A7J7KB11</accession>
<dbReference type="Pfam" id="PF08016">
    <property type="entry name" value="PKD_channel"/>
    <property type="match status" value="1"/>
</dbReference>
<dbReference type="Proteomes" id="UP000593567">
    <property type="component" value="Unassembled WGS sequence"/>
</dbReference>
<proteinExistence type="inferred from homology"/>
<evidence type="ECO:0000256" key="7">
    <source>
        <dbReference type="PIRSR" id="PIRSR603915-2"/>
    </source>
</evidence>
<dbReference type="PRINTS" id="PR01433">
    <property type="entry name" value="POLYCYSTIN2"/>
</dbReference>
<keyword evidence="6" id="KW-0325">Glycoprotein</keyword>
<keyword evidence="13" id="KW-1185">Reference proteome</keyword>
<evidence type="ECO:0000256" key="2">
    <source>
        <dbReference type="ARBA" id="ARBA00007200"/>
    </source>
</evidence>
<name>A0A7J7KB11_BUGNE</name>
<evidence type="ECO:0000313" key="13">
    <source>
        <dbReference type="Proteomes" id="UP000593567"/>
    </source>
</evidence>
<evidence type="ECO:0000256" key="9">
    <source>
        <dbReference type="SAM" id="Phobius"/>
    </source>
</evidence>
<feature type="transmembrane region" description="Helical" evidence="9">
    <location>
        <begin position="455"/>
        <end position="478"/>
    </location>
</feature>
<dbReference type="PANTHER" id="PTHR10877:SF150">
    <property type="entry name" value="REJ DOMAIN-CONTAINING PROTEIN"/>
    <property type="match status" value="1"/>
</dbReference>
<gene>
    <name evidence="12" type="ORF">EB796_006240</name>
</gene>
<evidence type="ECO:0000259" key="10">
    <source>
        <dbReference type="Pfam" id="PF08016"/>
    </source>
</evidence>
<evidence type="ECO:0000256" key="4">
    <source>
        <dbReference type="ARBA" id="ARBA00022989"/>
    </source>
</evidence>
<feature type="compositionally biased region" description="Basic residues" evidence="8">
    <location>
        <begin position="906"/>
        <end position="918"/>
    </location>
</feature>
<dbReference type="GO" id="GO:0005262">
    <property type="term" value="F:calcium channel activity"/>
    <property type="evidence" value="ECO:0007669"/>
    <property type="project" value="TreeGrafter"/>
</dbReference>
<feature type="compositionally biased region" description="Basic residues" evidence="8">
    <location>
        <begin position="970"/>
        <end position="980"/>
    </location>
</feature>
<dbReference type="AlphaFoldDB" id="A0A7J7KB11"/>
<dbReference type="InterPro" id="IPR046791">
    <property type="entry name" value="Polycystin_dom"/>
</dbReference>
<feature type="transmembrane region" description="Helical" evidence="9">
    <location>
        <begin position="221"/>
        <end position="240"/>
    </location>
</feature>
<feature type="transmembrane region" description="Helical" evidence="9">
    <location>
        <begin position="615"/>
        <end position="633"/>
    </location>
</feature>
<dbReference type="InterPro" id="IPR013122">
    <property type="entry name" value="PKD1_2_channel"/>
</dbReference>
<dbReference type="Pfam" id="PF20519">
    <property type="entry name" value="Polycystin_dom"/>
    <property type="match status" value="1"/>
</dbReference>
<comment type="subcellular location">
    <subcellularLocation>
        <location evidence="1">Membrane</location>
        <topology evidence="1">Multi-pass membrane protein</topology>
    </subcellularLocation>
</comment>
<feature type="domain" description="Polycystin" evidence="11">
    <location>
        <begin position="270"/>
        <end position="441"/>
    </location>
</feature>
<dbReference type="OrthoDB" id="10044145at2759"/>
<evidence type="ECO:0000256" key="3">
    <source>
        <dbReference type="ARBA" id="ARBA00022692"/>
    </source>
</evidence>
<dbReference type="PANTHER" id="PTHR10877">
    <property type="entry name" value="POLYCYSTIN FAMILY MEMBER"/>
    <property type="match status" value="1"/>
</dbReference>
<dbReference type="GO" id="GO:0016020">
    <property type="term" value="C:membrane"/>
    <property type="evidence" value="ECO:0007669"/>
    <property type="project" value="UniProtKB-SubCell"/>
</dbReference>
<feature type="transmembrane region" description="Helical" evidence="9">
    <location>
        <begin position="113"/>
        <end position="131"/>
    </location>
</feature>
<evidence type="ECO:0000256" key="5">
    <source>
        <dbReference type="ARBA" id="ARBA00023136"/>
    </source>
</evidence>
<feature type="transmembrane region" description="Helical" evidence="9">
    <location>
        <begin position="490"/>
        <end position="511"/>
    </location>
</feature>
<feature type="region of interest" description="Disordered" evidence="8">
    <location>
        <begin position="861"/>
        <end position="944"/>
    </location>
</feature>